<dbReference type="Pfam" id="PF02210">
    <property type="entry name" value="Laminin_G_2"/>
    <property type="match status" value="1"/>
</dbReference>
<reference evidence="12" key="2">
    <citation type="journal article" date="2014" name="Nat. Commun.">
        <title>The cavefish genome reveals candidate genes for eye loss.</title>
        <authorList>
            <person name="McGaugh S.E."/>
            <person name="Gross J.B."/>
            <person name="Aken B."/>
            <person name="Blin M."/>
            <person name="Borowsky R."/>
            <person name="Chalopin D."/>
            <person name="Hinaux H."/>
            <person name="Jeffery W.R."/>
            <person name="Keene A."/>
            <person name="Ma L."/>
            <person name="Minx P."/>
            <person name="Murphy D."/>
            <person name="O'Quin K.E."/>
            <person name="Retaux S."/>
            <person name="Rohner N."/>
            <person name="Searle S.M."/>
            <person name="Stahl B.A."/>
            <person name="Tabin C."/>
            <person name="Volff J.N."/>
            <person name="Yoshizawa M."/>
            <person name="Warren W.C."/>
        </authorList>
    </citation>
    <scope>NUCLEOTIDE SEQUENCE [LARGE SCALE GENOMIC DNA]</scope>
    <source>
        <strain evidence="12">female</strain>
    </source>
</reference>
<dbReference type="FunFam" id="2.60.120.260:FF:000016">
    <property type="entry name" value="Contactin-associated protein-like 4 isoform 1"/>
    <property type="match status" value="1"/>
</dbReference>
<feature type="domain" description="F5/8 type C" evidence="9">
    <location>
        <begin position="1"/>
        <end position="103"/>
    </location>
</feature>
<dbReference type="SUPFAM" id="SSF49785">
    <property type="entry name" value="Galactose-binding domain-like"/>
    <property type="match status" value="1"/>
</dbReference>
<keyword evidence="6" id="KW-1133">Transmembrane helix</keyword>
<evidence type="ECO:0000256" key="6">
    <source>
        <dbReference type="ARBA" id="ARBA00022989"/>
    </source>
</evidence>
<keyword evidence="12" id="KW-1185">Reference proteome</keyword>
<evidence type="ECO:0000259" key="9">
    <source>
        <dbReference type="PROSITE" id="PS50022"/>
    </source>
</evidence>
<dbReference type="InterPro" id="IPR001791">
    <property type="entry name" value="Laminin_G"/>
</dbReference>
<reference evidence="11" key="3">
    <citation type="submission" date="2025-08" db="UniProtKB">
        <authorList>
            <consortium name="Ensembl"/>
        </authorList>
    </citation>
    <scope>IDENTIFICATION</scope>
</reference>
<name>A0A3B1IMH5_ASTMX</name>
<dbReference type="PANTHER" id="PTHR15036:SF46">
    <property type="entry name" value="CONTACTIN-ASSOCIATED PROTEIN-LIKE 5"/>
    <property type="match status" value="1"/>
</dbReference>
<comment type="caution">
    <text evidence="8">Lacks conserved residue(s) required for the propagation of feature annotation.</text>
</comment>
<evidence type="ECO:0000256" key="4">
    <source>
        <dbReference type="ARBA" id="ARBA00022692"/>
    </source>
</evidence>
<dbReference type="Ensembl" id="ENSAMXT00000038462.1">
    <property type="protein sequence ID" value="ENSAMXP00000031107.1"/>
    <property type="gene ID" value="ENSAMXG00000013974.2"/>
</dbReference>
<dbReference type="AlphaFoldDB" id="A0A3B1IMH5"/>
<evidence type="ECO:0000256" key="8">
    <source>
        <dbReference type="PROSITE-ProRule" id="PRU00122"/>
    </source>
</evidence>
<dbReference type="InterPro" id="IPR013320">
    <property type="entry name" value="ConA-like_dom_sf"/>
</dbReference>
<dbReference type="Bgee" id="ENSAMXG00000013974">
    <property type="expression patterns" value="Expressed in brain and 2 other cell types or tissues"/>
</dbReference>
<accession>A0A3B1IMH5</accession>
<sequence length="290" mass="32937">MDRLRWLQVDLRERVEVTAVATQGRFGSSDWVSSYALLYSDTGRAWKQYRQEDSTGTFSGNTNADGVIQNKLSHPIRTRYLRFLPQDWSAEGWIGLRVEVYGCSYKSDVADFDGRSSLLYRFNQKSMSTVKDVISLQFKSQRADGVLVHGEGQRGDYITLELHRGSLALHINLGMYDAKLHPSSGHVSVSLGSLLDDQHWHSVLIERFNKQINFTVDRLTRHVRTGGLGDSLEVDYELSFGGIPLPGKPGTFLRKNFHGCMENLYYNGVNVIDLAKRKKPQIYKLLHSGY</sequence>
<reference evidence="12" key="1">
    <citation type="submission" date="2013-03" db="EMBL/GenBank/DDBJ databases">
        <authorList>
            <person name="Jeffery W."/>
            <person name="Warren W."/>
            <person name="Wilson R.K."/>
        </authorList>
    </citation>
    <scope>NUCLEOTIDE SEQUENCE</scope>
    <source>
        <strain evidence="12">female</strain>
    </source>
</reference>
<dbReference type="PANTHER" id="PTHR15036">
    <property type="entry name" value="PIKACHURIN-LIKE PROTEIN"/>
    <property type="match status" value="1"/>
</dbReference>
<dbReference type="Gene3D" id="2.60.120.200">
    <property type="match status" value="1"/>
</dbReference>
<keyword evidence="4" id="KW-0812">Transmembrane</keyword>
<comment type="subcellular location">
    <subcellularLocation>
        <location evidence="1">Membrane</location>
        <topology evidence="1">Single-pass type I membrane protein</topology>
    </subcellularLocation>
</comment>
<evidence type="ECO:0000256" key="7">
    <source>
        <dbReference type="ARBA" id="ARBA00023136"/>
    </source>
</evidence>
<dbReference type="GO" id="GO:0016020">
    <property type="term" value="C:membrane"/>
    <property type="evidence" value="ECO:0007669"/>
    <property type="project" value="UniProtKB-SubCell"/>
</dbReference>
<dbReference type="PROSITE" id="PS01286">
    <property type="entry name" value="FA58C_2"/>
    <property type="match status" value="1"/>
</dbReference>
<dbReference type="CDD" id="cd00057">
    <property type="entry name" value="FA58C"/>
    <property type="match status" value="1"/>
</dbReference>
<dbReference type="InterPro" id="IPR000421">
    <property type="entry name" value="FA58C"/>
</dbReference>
<reference evidence="11" key="4">
    <citation type="submission" date="2025-09" db="UniProtKB">
        <authorList>
            <consortium name="Ensembl"/>
        </authorList>
    </citation>
    <scope>IDENTIFICATION</scope>
</reference>
<organism evidence="11 12">
    <name type="scientific">Astyanax mexicanus</name>
    <name type="common">Blind cave fish</name>
    <name type="synonym">Astyanax fasciatus mexicanus</name>
    <dbReference type="NCBI Taxonomy" id="7994"/>
    <lineage>
        <taxon>Eukaryota</taxon>
        <taxon>Metazoa</taxon>
        <taxon>Chordata</taxon>
        <taxon>Craniata</taxon>
        <taxon>Vertebrata</taxon>
        <taxon>Euteleostomi</taxon>
        <taxon>Actinopterygii</taxon>
        <taxon>Neopterygii</taxon>
        <taxon>Teleostei</taxon>
        <taxon>Ostariophysi</taxon>
        <taxon>Characiformes</taxon>
        <taxon>Characoidei</taxon>
        <taxon>Acestrorhamphidae</taxon>
        <taxon>Acestrorhamphinae</taxon>
        <taxon>Astyanax</taxon>
    </lineage>
</organism>
<evidence type="ECO:0000259" key="10">
    <source>
        <dbReference type="PROSITE" id="PS50025"/>
    </source>
</evidence>
<evidence type="ECO:0000256" key="1">
    <source>
        <dbReference type="ARBA" id="ARBA00004479"/>
    </source>
</evidence>
<dbReference type="Proteomes" id="UP000018467">
    <property type="component" value="Unassembled WGS sequence"/>
</dbReference>
<dbReference type="InterPro" id="IPR050372">
    <property type="entry name" value="Neurexin-related_CASP"/>
</dbReference>
<evidence type="ECO:0000313" key="12">
    <source>
        <dbReference type="Proteomes" id="UP000018467"/>
    </source>
</evidence>
<dbReference type="Gene3D" id="2.60.120.260">
    <property type="entry name" value="Galactose-binding domain-like"/>
    <property type="match status" value="1"/>
</dbReference>
<evidence type="ECO:0000256" key="2">
    <source>
        <dbReference type="ARBA" id="ARBA00010241"/>
    </source>
</evidence>
<evidence type="ECO:0000313" key="11">
    <source>
        <dbReference type="Ensembl" id="ENSAMXP00000031107.1"/>
    </source>
</evidence>
<proteinExistence type="inferred from homology"/>
<dbReference type="PROSITE" id="PS50025">
    <property type="entry name" value="LAM_G_DOMAIN"/>
    <property type="match status" value="1"/>
</dbReference>
<keyword evidence="5" id="KW-0732">Signal</keyword>
<evidence type="ECO:0000256" key="5">
    <source>
        <dbReference type="ARBA" id="ARBA00022729"/>
    </source>
</evidence>
<dbReference type="GeneTree" id="ENSGT00940000160532"/>
<dbReference type="SMART" id="SM00282">
    <property type="entry name" value="LamG"/>
    <property type="match status" value="1"/>
</dbReference>
<dbReference type="PROSITE" id="PS50022">
    <property type="entry name" value="FA58C_3"/>
    <property type="match status" value="1"/>
</dbReference>
<dbReference type="CDD" id="cd00110">
    <property type="entry name" value="LamG"/>
    <property type="match status" value="1"/>
</dbReference>
<dbReference type="SUPFAM" id="SSF49899">
    <property type="entry name" value="Concanavalin A-like lectins/glucanases"/>
    <property type="match status" value="1"/>
</dbReference>
<feature type="domain" description="Laminin G" evidence="10">
    <location>
        <begin position="109"/>
        <end position="290"/>
    </location>
</feature>
<comment type="similarity">
    <text evidence="2">Belongs to the neurexin family.</text>
</comment>
<dbReference type="Pfam" id="PF00754">
    <property type="entry name" value="F5_F8_type_C"/>
    <property type="match status" value="1"/>
</dbReference>
<dbReference type="InterPro" id="IPR008979">
    <property type="entry name" value="Galactose-bd-like_sf"/>
</dbReference>
<keyword evidence="7" id="KW-0472">Membrane</keyword>
<protein>
    <submittedName>
        <fullName evidence="11">Contactin associated protein-like 5b</fullName>
    </submittedName>
</protein>
<evidence type="ECO:0000256" key="3">
    <source>
        <dbReference type="ARBA" id="ARBA00022536"/>
    </source>
</evidence>
<keyword evidence="3" id="KW-0245">EGF-like domain</keyword>